<dbReference type="PANTHER" id="PTHR35603">
    <property type="match status" value="1"/>
</dbReference>
<dbReference type="Proteomes" id="UP000063964">
    <property type="component" value="Chromosome"/>
</dbReference>
<evidence type="ECO:0000313" key="9">
    <source>
        <dbReference type="Proteomes" id="UP000063964"/>
    </source>
</evidence>
<feature type="domain" description="Glycine zipper 2TM" evidence="7">
    <location>
        <begin position="59"/>
        <end position="99"/>
    </location>
</feature>
<keyword evidence="9" id="KW-1185">Reference proteome</keyword>
<dbReference type="KEGG" id="doa:AXF15_07895"/>
<reference evidence="9" key="1">
    <citation type="submission" date="2016-02" db="EMBL/GenBank/DDBJ databases">
        <authorList>
            <person name="Holder M.E."/>
            <person name="Ajami N.J."/>
            <person name="Petrosino J.F."/>
        </authorList>
    </citation>
    <scope>NUCLEOTIDE SEQUENCE [LARGE SCALE GENOMIC DNA]</scope>
    <source>
        <strain evidence="9">DSM 12838</strain>
    </source>
</reference>
<dbReference type="Pfam" id="PF05433">
    <property type="entry name" value="Rick_17kDa_Anti"/>
    <property type="match status" value="1"/>
</dbReference>
<keyword evidence="2 6" id="KW-0732">Signal</keyword>
<organism evidence="8 9">
    <name type="scientific">Desulfomicrobium orale DSM 12838</name>
    <dbReference type="NCBI Taxonomy" id="888061"/>
    <lineage>
        <taxon>Bacteria</taxon>
        <taxon>Pseudomonadati</taxon>
        <taxon>Thermodesulfobacteriota</taxon>
        <taxon>Desulfovibrionia</taxon>
        <taxon>Desulfovibrionales</taxon>
        <taxon>Desulfomicrobiaceae</taxon>
        <taxon>Desulfomicrobium</taxon>
    </lineage>
</organism>
<feature type="signal peptide" evidence="6">
    <location>
        <begin position="1"/>
        <end position="20"/>
    </location>
</feature>
<dbReference type="GO" id="GO:0009279">
    <property type="term" value="C:cell outer membrane"/>
    <property type="evidence" value="ECO:0007669"/>
    <property type="project" value="UniProtKB-SubCell"/>
</dbReference>
<gene>
    <name evidence="8" type="ORF">AXF15_07895</name>
</gene>
<name>A0A0X8JSG8_9BACT</name>
<keyword evidence="4" id="KW-0564">Palmitate</keyword>
<dbReference type="OrthoDB" id="5298161at2"/>
<evidence type="ECO:0000256" key="3">
    <source>
        <dbReference type="ARBA" id="ARBA00023136"/>
    </source>
</evidence>
<accession>A0A0X8JSG8</accession>
<dbReference type="InterPro" id="IPR051407">
    <property type="entry name" value="Bact_OM_lipoprot/Surf_antigen"/>
</dbReference>
<evidence type="ECO:0000256" key="5">
    <source>
        <dbReference type="ARBA" id="ARBA00023288"/>
    </source>
</evidence>
<evidence type="ECO:0000256" key="2">
    <source>
        <dbReference type="ARBA" id="ARBA00022729"/>
    </source>
</evidence>
<dbReference type="InterPro" id="IPR008816">
    <property type="entry name" value="Gly_zipper_2TM_dom"/>
</dbReference>
<evidence type="ECO:0000259" key="7">
    <source>
        <dbReference type="Pfam" id="PF05433"/>
    </source>
</evidence>
<dbReference type="AlphaFoldDB" id="A0A0X8JSG8"/>
<evidence type="ECO:0000256" key="4">
    <source>
        <dbReference type="ARBA" id="ARBA00023139"/>
    </source>
</evidence>
<evidence type="ECO:0000313" key="8">
    <source>
        <dbReference type="EMBL" id="AMD94059.1"/>
    </source>
</evidence>
<dbReference type="PANTHER" id="PTHR35603:SF1">
    <property type="entry name" value="OUTER MEMBRANE LIPOPROTEIN SLYB"/>
    <property type="match status" value="1"/>
</dbReference>
<proteinExistence type="predicted"/>
<protein>
    <recommendedName>
        <fullName evidence="7">Glycine zipper 2TM domain-containing protein</fullName>
    </recommendedName>
</protein>
<dbReference type="EMBL" id="CP014230">
    <property type="protein sequence ID" value="AMD94059.1"/>
    <property type="molecule type" value="Genomic_DNA"/>
</dbReference>
<evidence type="ECO:0000256" key="1">
    <source>
        <dbReference type="ARBA" id="ARBA00004459"/>
    </source>
</evidence>
<sequence>MYLILAVFFLVGPFFLTSCASSLSSQAYSRDQARQSMRVSYGTVRDVRPVRIEGTKSGAGAVAGGAVGGVLGSMVGRGKGSVLGAVVGALGGAAGGALAEEGMTRQNGLEITVEMDTGETLSITQAADLQFHRGERVRVLHSPDGTARVQK</sequence>
<keyword evidence="5" id="KW-0449">Lipoprotein</keyword>
<feature type="chain" id="PRO_5007067658" description="Glycine zipper 2TM domain-containing protein" evidence="6">
    <location>
        <begin position="21"/>
        <end position="151"/>
    </location>
</feature>
<comment type="subcellular location">
    <subcellularLocation>
        <location evidence="1">Cell outer membrane</location>
        <topology evidence="1">Lipid-anchor</topology>
    </subcellularLocation>
</comment>
<dbReference type="STRING" id="888061.AXF15_07895"/>
<evidence type="ECO:0000256" key="6">
    <source>
        <dbReference type="SAM" id="SignalP"/>
    </source>
</evidence>
<keyword evidence="3" id="KW-0472">Membrane</keyword>